<dbReference type="EMBL" id="LAIR01000002">
    <property type="protein sequence ID" value="KNX37568.1"/>
    <property type="molecule type" value="Genomic_DNA"/>
</dbReference>
<dbReference type="FunFam" id="3.30.1360.40:FF:000001">
    <property type="entry name" value="Ribosome-recycling factor"/>
    <property type="match status" value="1"/>
</dbReference>
<feature type="domain" description="Ribosome recycling factor" evidence="6">
    <location>
        <begin position="24"/>
        <end position="186"/>
    </location>
</feature>
<dbReference type="Gene3D" id="1.10.132.20">
    <property type="entry name" value="Ribosome-recycling factor"/>
    <property type="match status" value="1"/>
</dbReference>
<dbReference type="PATRIC" id="fig|1631356.3.peg.2160"/>
<name>A0A0L6CJ91_9MICO</name>
<dbReference type="HAMAP" id="MF_00040">
    <property type="entry name" value="RRF"/>
    <property type="match status" value="1"/>
</dbReference>
<dbReference type="CDD" id="cd00520">
    <property type="entry name" value="RRF"/>
    <property type="match status" value="1"/>
</dbReference>
<gene>
    <name evidence="5" type="primary">frr</name>
    <name evidence="7" type="ORF">VV01_11065</name>
</gene>
<evidence type="ECO:0000256" key="4">
    <source>
        <dbReference type="ARBA" id="ARBA00022917"/>
    </source>
</evidence>
<proteinExistence type="inferred from homology"/>
<dbReference type="OrthoDB" id="9804006at2"/>
<evidence type="ECO:0000256" key="3">
    <source>
        <dbReference type="ARBA" id="ARBA00022490"/>
    </source>
</evidence>
<keyword evidence="4 5" id="KW-0648">Protein biosynthesis</keyword>
<dbReference type="FunFam" id="1.10.132.20:FF:000001">
    <property type="entry name" value="Ribosome-recycling factor"/>
    <property type="match status" value="1"/>
</dbReference>
<dbReference type="GO" id="GO:0043023">
    <property type="term" value="F:ribosomal large subunit binding"/>
    <property type="evidence" value="ECO:0007669"/>
    <property type="project" value="TreeGrafter"/>
</dbReference>
<keyword evidence="3 5" id="KW-0963">Cytoplasm</keyword>
<comment type="similarity">
    <text evidence="2 5">Belongs to the RRF family.</text>
</comment>
<dbReference type="InterPro" id="IPR036191">
    <property type="entry name" value="RRF_sf"/>
</dbReference>
<dbReference type="GO" id="GO:0006415">
    <property type="term" value="P:translational termination"/>
    <property type="evidence" value="ECO:0007669"/>
    <property type="project" value="UniProtKB-UniRule"/>
</dbReference>
<dbReference type="PANTHER" id="PTHR20982">
    <property type="entry name" value="RIBOSOME RECYCLING FACTOR"/>
    <property type="match status" value="1"/>
</dbReference>
<dbReference type="GO" id="GO:0005737">
    <property type="term" value="C:cytoplasm"/>
    <property type="evidence" value="ECO:0007669"/>
    <property type="project" value="UniProtKB-SubCell"/>
</dbReference>
<dbReference type="Gene3D" id="3.30.1360.40">
    <property type="match status" value="1"/>
</dbReference>
<accession>A0A0L6CJ91</accession>
<dbReference type="PANTHER" id="PTHR20982:SF3">
    <property type="entry name" value="MITOCHONDRIAL RIBOSOME RECYCLING FACTOR PSEUDO 1"/>
    <property type="match status" value="1"/>
</dbReference>
<dbReference type="NCBIfam" id="TIGR00496">
    <property type="entry name" value="frr"/>
    <property type="match status" value="1"/>
</dbReference>
<reference evidence="8" key="1">
    <citation type="submission" date="2015-03" db="EMBL/GenBank/DDBJ databases">
        <title>Luteipulveratus halotolerans sp. nov., a novel actinobacterium (Dermacoccaceae) from Sarawak, Malaysia.</title>
        <authorList>
            <person name="Juboi H."/>
            <person name="Basik A."/>
            <person name="Shamsul S.S."/>
            <person name="Arnold P."/>
            <person name="Schmitt E.K."/>
            <person name="Sanglier J.-J."/>
            <person name="Yeo T."/>
        </authorList>
    </citation>
    <scope>NUCLEOTIDE SEQUENCE [LARGE SCALE GENOMIC DNA]</scope>
    <source>
        <strain evidence="8">C296001</strain>
    </source>
</reference>
<protein>
    <recommendedName>
        <fullName evidence="5">Ribosome-recycling factor</fullName>
        <shortName evidence="5">RRF</shortName>
    </recommendedName>
    <alternativeName>
        <fullName evidence="5">Ribosome-releasing factor</fullName>
    </alternativeName>
</protein>
<dbReference type="Proteomes" id="UP000037397">
    <property type="component" value="Unassembled WGS sequence"/>
</dbReference>
<sequence length="188" mass="20931">MDGSIDDSLLEAEDKMEKAVEVAKEDFAGIRTGRANAGMFNKLTVDYYGAPTPLQQLASFQTPEARTILVQPFDKGAMAAIEKALRESDLGVNPSNDGNVIRIILPQLTEERRKDYIKLARTKGEDAKVSIRNIRRKAKEEIDRFVKDGDVGEDEGARGEKDLESTTKKYVDQVDELLKGKEAELLEV</sequence>
<dbReference type="InterPro" id="IPR002661">
    <property type="entry name" value="Ribosome_recyc_fac"/>
</dbReference>
<dbReference type="STRING" id="1631356.VV01_11065"/>
<keyword evidence="8" id="KW-1185">Reference proteome</keyword>
<dbReference type="RefSeq" id="WP_050669934.1">
    <property type="nucleotide sequence ID" value="NZ_LAIR01000002.1"/>
</dbReference>
<dbReference type="SUPFAM" id="SSF55194">
    <property type="entry name" value="Ribosome recycling factor, RRF"/>
    <property type="match status" value="1"/>
</dbReference>
<evidence type="ECO:0000259" key="6">
    <source>
        <dbReference type="Pfam" id="PF01765"/>
    </source>
</evidence>
<evidence type="ECO:0000313" key="8">
    <source>
        <dbReference type="Proteomes" id="UP000037397"/>
    </source>
</evidence>
<organism evidence="7 8">
    <name type="scientific">Luteipulveratus halotolerans</name>
    <dbReference type="NCBI Taxonomy" id="1631356"/>
    <lineage>
        <taxon>Bacteria</taxon>
        <taxon>Bacillati</taxon>
        <taxon>Actinomycetota</taxon>
        <taxon>Actinomycetes</taxon>
        <taxon>Micrococcales</taxon>
        <taxon>Dermacoccaceae</taxon>
        <taxon>Luteipulveratus</taxon>
    </lineage>
</organism>
<evidence type="ECO:0000256" key="2">
    <source>
        <dbReference type="ARBA" id="ARBA00005912"/>
    </source>
</evidence>
<comment type="function">
    <text evidence="5">Responsible for the release of ribosomes from messenger RNA at the termination of protein biosynthesis. May increase the efficiency of translation by recycling ribosomes from one round of translation to another.</text>
</comment>
<dbReference type="Pfam" id="PF01765">
    <property type="entry name" value="RRF"/>
    <property type="match status" value="1"/>
</dbReference>
<evidence type="ECO:0000256" key="1">
    <source>
        <dbReference type="ARBA" id="ARBA00004496"/>
    </source>
</evidence>
<dbReference type="InterPro" id="IPR023584">
    <property type="entry name" value="Ribosome_recyc_fac_dom"/>
</dbReference>
<evidence type="ECO:0000313" key="7">
    <source>
        <dbReference type="EMBL" id="KNX37568.1"/>
    </source>
</evidence>
<dbReference type="AlphaFoldDB" id="A0A0L6CJ91"/>
<comment type="caution">
    <text evidence="7">The sequence shown here is derived from an EMBL/GenBank/DDBJ whole genome shotgun (WGS) entry which is preliminary data.</text>
</comment>
<evidence type="ECO:0000256" key="5">
    <source>
        <dbReference type="HAMAP-Rule" id="MF_00040"/>
    </source>
</evidence>
<comment type="subcellular location">
    <subcellularLocation>
        <location evidence="1 5">Cytoplasm</location>
    </subcellularLocation>
</comment>